<keyword evidence="8" id="KW-1185">Reference proteome</keyword>
<dbReference type="InterPro" id="IPR041542">
    <property type="entry name" value="GH43_C2"/>
</dbReference>
<dbReference type="Proteomes" id="UP001610334">
    <property type="component" value="Unassembled WGS sequence"/>
</dbReference>
<sequence>MSTFTNPIIPGFAPDPSLVKVGDWYFLVTSSFHMFPGLPIYVSQDLVFWKQIGNVINRREQLSLALSDTTLSELGNPDDIMLATGGLYAPTIRYHDGTFYVVCTNVIHSNTKDSWQNFIASTSLQGIWSDQWSDPVYFDFKGIDPSIFIDEDNKTYIQGSAAPGPYTKINMFEVDLGTGAKLSAEKTIWGGTGGIYPEGPHLYRQNGWYYLLISEGGTHEGHMLTMARAKDIWGPYEACPHNPVLTAFGTEEYVQCTGHCDVFQDDQQRWWGVCLGIRRGDGQRSAMGRETFLTPAHWDDEWLSLELVKPEVSIMRQTAQDVPRLSSEPGVDYLYIRDAALENYRMGDGSSLWLKATPIDLSHPEQSPTFIGKRQRLLDGKSSVVVPRFTGYRAQTNLKFGLACYKDEHRYIRIFYDFGGKKVVFDMVNNAKKMTQTAFHEVEEATNMGSLALRMEYTENAYRMLYSYQRRSGDSWECLATVDTLHMTDPDFTGPVIGVFAVAEDAIEIQFDDLEID</sequence>
<dbReference type="InterPro" id="IPR006710">
    <property type="entry name" value="Glyco_hydro_43"/>
</dbReference>
<comment type="caution">
    <text evidence="7">The sequence shown here is derived from an EMBL/GenBank/DDBJ whole genome shotgun (WGS) entry which is preliminary data.</text>
</comment>
<evidence type="ECO:0000256" key="4">
    <source>
        <dbReference type="ARBA" id="ARBA00023295"/>
    </source>
</evidence>
<keyword evidence="2" id="KW-0732">Signal</keyword>
<evidence type="ECO:0000256" key="1">
    <source>
        <dbReference type="ARBA" id="ARBA00009865"/>
    </source>
</evidence>
<organism evidence="7 8">
    <name type="scientific">Aspergillus granulosus</name>
    <dbReference type="NCBI Taxonomy" id="176169"/>
    <lineage>
        <taxon>Eukaryota</taxon>
        <taxon>Fungi</taxon>
        <taxon>Dikarya</taxon>
        <taxon>Ascomycota</taxon>
        <taxon>Pezizomycotina</taxon>
        <taxon>Eurotiomycetes</taxon>
        <taxon>Eurotiomycetidae</taxon>
        <taxon>Eurotiales</taxon>
        <taxon>Aspergillaceae</taxon>
        <taxon>Aspergillus</taxon>
        <taxon>Aspergillus subgen. Nidulantes</taxon>
    </lineage>
</organism>
<dbReference type="PANTHER" id="PTHR42812:SF12">
    <property type="entry name" value="BETA-XYLOSIDASE-RELATED"/>
    <property type="match status" value="1"/>
</dbReference>
<evidence type="ECO:0000313" key="7">
    <source>
        <dbReference type="EMBL" id="KAL2811264.1"/>
    </source>
</evidence>
<evidence type="ECO:0000256" key="3">
    <source>
        <dbReference type="ARBA" id="ARBA00022801"/>
    </source>
</evidence>
<dbReference type="SUPFAM" id="SSF49899">
    <property type="entry name" value="Concanavalin A-like lectins/glucanases"/>
    <property type="match status" value="1"/>
</dbReference>
<name>A0ABR4H772_9EURO</name>
<evidence type="ECO:0000256" key="2">
    <source>
        <dbReference type="ARBA" id="ARBA00022729"/>
    </source>
</evidence>
<dbReference type="GO" id="GO:0016787">
    <property type="term" value="F:hydrolase activity"/>
    <property type="evidence" value="ECO:0007669"/>
    <property type="project" value="UniProtKB-KW"/>
</dbReference>
<evidence type="ECO:0000259" key="6">
    <source>
        <dbReference type="Pfam" id="PF17851"/>
    </source>
</evidence>
<dbReference type="CDD" id="cd18617">
    <property type="entry name" value="GH43_XynB-like"/>
    <property type="match status" value="1"/>
</dbReference>
<evidence type="ECO:0000313" key="8">
    <source>
        <dbReference type="Proteomes" id="UP001610334"/>
    </source>
</evidence>
<proteinExistence type="inferred from homology"/>
<gene>
    <name evidence="7" type="ORF">BJX63DRAFT_444292</name>
</gene>
<dbReference type="Gene3D" id="2.60.120.200">
    <property type="match status" value="1"/>
</dbReference>
<dbReference type="SUPFAM" id="SSF75005">
    <property type="entry name" value="Arabinanase/levansucrase/invertase"/>
    <property type="match status" value="1"/>
</dbReference>
<dbReference type="Pfam" id="PF17851">
    <property type="entry name" value="GH43_C2"/>
    <property type="match status" value="1"/>
</dbReference>
<dbReference type="PANTHER" id="PTHR42812">
    <property type="entry name" value="BETA-XYLOSIDASE"/>
    <property type="match status" value="1"/>
</dbReference>
<dbReference type="InterPro" id="IPR013320">
    <property type="entry name" value="ConA-like_dom_sf"/>
</dbReference>
<accession>A0ABR4H772</accession>
<feature type="domain" description="Beta-xylosidase C-terminal Concanavalin A-like" evidence="6">
    <location>
        <begin position="330"/>
        <end position="504"/>
    </location>
</feature>
<keyword evidence="3 5" id="KW-0378">Hydrolase</keyword>
<dbReference type="InterPro" id="IPR051795">
    <property type="entry name" value="Glycosyl_Hydrlase_43"/>
</dbReference>
<dbReference type="InterPro" id="IPR023296">
    <property type="entry name" value="Glyco_hydro_beta-prop_sf"/>
</dbReference>
<reference evidence="7 8" key="1">
    <citation type="submission" date="2024-07" db="EMBL/GenBank/DDBJ databases">
        <title>Section-level genome sequencing and comparative genomics of Aspergillus sections Usti and Cavernicolus.</title>
        <authorList>
            <consortium name="Lawrence Berkeley National Laboratory"/>
            <person name="Nybo J.L."/>
            <person name="Vesth T.C."/>
            <person name="Theobald S."/>
            <person name="Frisvad J.C."/>
            <person name="Larsen T.O."/>
            <person name="Kjaerboelling I."/>
            <person name="Rothschild-Mancinelli K."/>
            <person name="Lyhne E.K."/>
            <person name="Kogle M.E."/>
            <person name="Barry K."/>
            <person name="Clum A."/>
            <person name="Na H."/>
            <person name="Ledsgaard L."/>
            <person name="Lin J."/>
            <person name="Lipzen A."/>
            <person name="Kuo A."/>
            <person name="Riley R."/>
            <person name="Mondo S."/>
            <person name="Labutti K."/>
            <person name="Haridas S."/>
            <person name="Pangalinan J."/>
            <person name="Salamov A.A."/>
            <person name="Simmons B.A."/>
            <person name="Magnuson J.K."/>
            <person name="Chen J."/>
            <person name="Drula E."/>
            <person name="Henrissat B."/>
            <person name="Wiebenga A."/>
            <person name="Lubbers R.J."/>
            <person name="Gomes A.C."/>
            <person name="Makela M.R."/>
            <person name="Stajich J."/>
            <person name="Grigoriev I.V."/>
            <person name="Mortensen U.H."/>
            <person name="De Vries R.P."/>
            <person name="Baker S.E."/>
            <person name="Andersen M.R."/>
        </authorList>
    </citation>
    <scope>NUCLEOTIDE SEQUENCE [LARGE SCALE GENOMIC DNA]</scope>
    <source>
        <strain evidence="7 8">CBS 588.65</strain>
    </source>
</reference>
<comment type="similarity">
    <text evidence="1 5">Belongs to the glycosyl hydrolase 43 family.</text>
</comment>
<evidence type="ECO:0000256" key="5">
    <source>
        <dbReference type="RuleBase" id="RU361187"/>
    </source>
</evidence>
<dbReference type="EMBL" id="JBFXLT010000060">
    <property type="protein sequence ID" value="KAL2811264.1"/>
    <property type="molecule type" value="Genomic_DNA"/>
</dbReference>
<dbReference type="Gene3D" id="2.115.10.20">
    <property type="entry name" value="Glycosyl hydrolase domain, family 43"/>
    <property type="match status" value="1"/>
</dbReference>
<keyword evidence="4 5" id="KW-0326">Glycosidase</keyword>
<dbReference type="Pfam" id="PF04616">
    <property type="entry name" value="Glyco_hydro_43"/>
    <property type="match status" value="1"/>
</dbReference>
<protein>
    <submittedName>
        <fullName evidence="7">Glycosyl hydrolase</fullName>
    </submittedName>
</protein>